<protein>
    <submittedName>
        <fullName evidence="2">CRE-GAK-1 protein</fullName>
    </submittedName>
</protein>
<evidence type="ECO:0000313" key="3">
    <source>
        <dbReference type="Proteomes" id="UP000008281"/>
    </source>
</evidence>
<organism evidence="3">
    <name type="scientific">Caenorhabditis remanei</name>
    <name type="common">Caenorhabditis vulgaris</name>
    <dbReference type="NCBI Taxonomy" id="31234"/>
    <lineage>
        <taxon>Eukaryota</taxon>
        <taxon>Metazoa</taxon>
        <taxon>Ecdysozoa</taxon>
        <taxon>Nematoda</taxon>
        <taxon>Chromadorea</taxon>
        <taxon>Rhabditida</taxon>
        <taxon>Rhabditina</taxon>
        <taxon>Rhabditomorpha</taxon>
        <taxon>Rhabditoidea</taxon>
        <taxon>Rhabditidae</taxon>
        <taxon>Peloderinae</taxon>
        <taxon>Caenorhabditis</taxon>
    </lineage>
</organism>
<dbReference type="Proteomes" id="UP000008281">
    <property type="component" value="Unassembled WGS sequence"/>
</dbReference>
<evidence type="ECO:0000313" key="2">
    <source>
        <dbReference type="EMBL" id="EFO86656.1"/>
    </source>
</evidence>
<accession>E3LZ00</accession>
<evidence type="ECO:0000256" key="1">
    <source>
        <dbReference type="SAM" id="MobiDB-lite"/>
    </source>
</evidence>
<dbReference type="eggNOG" id="ENOG502THCU">
    <property type="taxonomic scope" value="Eukaryota"/>
</dbReference>
<dbReference type="OrthoDB" id="5840175at2759"/>
<feature type="compositionally biased region" description="Polar residues" evidence="1">
    <location>
        <begin position="539"/>
        <end position="554"/>
    </location>
</feature>
<dbReference type="STRING" id="31234.E3LZ00"/>
<dbReference type="AlphaFoldDB" id="E3LZ00"/>
<gene>
    <name evidence="2" type="primary">Cre-gak-1</name>
    <name evidence="2" type="ORF">CRE_04740</name>
</gene>
<feature type="compositionally biased region" description="Polar residues" evidence="1">
    <location>
        <begin position="73"/>
        <end position="92"/>
    </location>
</feature>
<name>E3LZ00_CAERE</name>
<dbReference type="InParanoid" id="E3LZ00"/>
<sequence>MNDIMNNCNPNFRSEEPRRQLTLNGVSWPVRTTEETISAPPISPLSFAFMSEEERTALNFPGRHFQPEINRPRNISKSASFTPEPSLDSTPPYNRKTFKIDDLLVVDDDEDDDDSPPSANSFEPKAHLGWASFGESILPSQPPSPPEPAKHTSAPVPLKRKVYVVRQQNREKDTSDHVVTHNDNMPGPPKEDSPPITTINDISDSDADVDVVGIDEDNSISIEANEDGNPPDLPPQSSIGSRFSYKSKKARYRYDSEEEEMINARFLSNISPPPLLEAQATSGSISSAKDNAGADEEKKCEDGQIEQRLGLEELNSAQILKTKVSSSTIPVLPLSKSIMERKKVALEMTRHAVIKKYNSPSFKNFTVAPKSVQIPAYNDNTPMTLYSNINKPLNSISKDVRGRCVRCRDRSPVDMSTFKFIDDTTVVSVRAHLCDQTRVMIARTAMWNREYSKRLGDRAAGTVWQRPDEVTAQMTGFCSATVRRCIEIANLSIIPRCADRIGVSKNELVSLKSTFGTEKFLGQTMRTPHVLTHYYAQKSQSIAGSRRPSSSNVTPPIPRMGNPPVETEKNEDEDRRYLPFSLEHPFAIFFLRHHPLTYYQPSSSFPSSTSFQSSSPSVSPPESLVPPLKKTVLRWTSIQTPRILRPPNPSYVVPKMAVIPVMKKVDSTPPKKEEIVMTGPRKRGRPRKIRPSELTVRPIQPSTRRLRSYKKELCEIDEDVVDVVEGLVSKVSGTFSINTS</sequence>
<reference evidence="2" key="1">
    <citation type="submission" date="2007-07" db="EMBL/GenBank/DDBJ databases">
        <title>PCAP assembly of the Caenorhabditis remanei genome.</title>
        <authorList>
            <consortium name="The Caenorhabditis remanei Sequencing Consortium"/>
            <person name="Wilson R.K."/>
        </authorList>
    </citation>
    <scope>NUCLEOTIDE SEQUENCE [LARGE SCALE GENOMIC DNA]</scope>
    <source>
        <strain evidence="2">PB4641</strain>
    </source>
</reference>
<feature type="compositionally biased region" description="Basic and acidic residues" evidence="1">
    <location>
        <begin position="168"/>
        <end position="180"/>
    </location>
</feature>
<dbReference type="EMBL" id="DS268419">
    <property type="protein sequence ID" value="EFO86656.1"/>
    <property type="molecule type" value="Genomic_DNA"/>
</dbReference>
<dbReference type="HOGENOM" id="CLU_022278_0_0_1"/>
<feature type="region of interest" description="Disordered" evidence="1">
    <location>
        <begin position="539"/>
        <end position="572"/>
    </location>
</feature>
<feature type="region of interest" description="Disordered" evidence="1">
    <location>
        <begin position="602"/>
        <end position="623"/>
    </location>
</feature>
<feature type="region of interest" description="Disordered" evidence="1">
    <location>
        <begin position="63"/>
        <end position="95"/>
    </location>
</feature>
<feature type="region of interest" description="Disordered" evidence="1">
    <location>
        <begin position="134"/>
        <end position="203"/>
    </location>
</feature>
<proteinExistence type="predicted"/>
<dbReference type="OMA" id="RAHLCDQ"/>
<keyword evidence="3" id="KW-1185">Reference proteome</keyword>
<dbReference type="FunCoup" id="E3LZ00">
    <property type="interactions" value="1631"/>
</dbReference>
<feature type="region of interest" description="Disordered" evidence="1">
    <location>
        <begin position="221"/>
        <end position="241"/>
    </location>
</feature>